<evidence type="ECO:0000313" key="5">
    <source>
        <dbReference type="EMBL" id="KOC70573.1"/>
    </source>
</evidence>
<feature type="domain" description="tRNA (32-2'-O)-methyltransferase regulator THADA-like TPR repeats region" evidence="3">
    <location>
        <begin position="27"/>
        <end position="220"/>
    </location>
</feature>
<feature type="domain" description="tRNA (32-2'-O)-methyltransferase regulator THADA-like C-terminal TPR repeats region" evidence="4">
    <location>
        <begin position="650"/>
        <end position="813"/>
    </location>
</feature>
<dbReference type="STRING" id="597456.A0A0L7RIE5"/>
<dbReference type="InterPro" id="IPR051954">
    <property type="entry name" value="tRNA_methyltransferase_THADA"/>
</dbReference>
<protein>
    <submittedName>
        <fullName evidence="5">Thyroid adenoma-associated protein like protein</fullName>
    </submittedName>
</protein>
<keyword evidence="1" id="KW-0819">tRNA processing</keyword>
<dbReference type="EMBL" id="KQ414584">
    <property type="protein sequence ID" value="KOC70573.1"/>
    <property type="molecule type" value="Genomic_DNA"/>
</dbReference>
<dbReference type="GO" id="GO:0030488">
    <property type="term" value="P:tRNA methylation"/>
    <property type="evidence" value="ECO:0007669"/>
    <property type="project" value="TreeGrafter"/>
</dbReference>
<dbReference type="Pfam" id="PF25150">
    <property type="entry name" value="TPR_Trm732"/>
    <property type="match status" value="1"/>
</dbReference>
<dbReference type="PANTHER" id="PTHR14387:SF7">
    <property type="entry name" value="THYROID ADENOMA-ASSOCIATED PROTEIN"/>
    <property type="match status" value="1"/>
</dbReference>
<feature type="domain" description="DUF2428" evidence="2">
    <location>
        <begin position="365"/>
        <end position="648"/>
    </location>
</feature>
<dbReference type="Proteomes" id="UP000053825">
    <property type="component" value="Unassembled WGS sequence"/>
</dbReference>
<evidence type="ECO:0000259" key="4">
    <source>
        <dbReference type="Pfam" id="PF25151"/>
    </source>
</evidence>
<dbReference type="GO" id="GO:0005829">
    <property type="term" value="C:cytosol"/>
    <property type="evidence" value="ECO:0007669"/>
    <property type="project" value="TreeGrafter"/>
</dbReference>
<keyword evidence="6" id="KW-1185">Reference proteome</keyword>
<evidence type="ECO:0000259" key="3">
    <source>
        <dbReference type="Pfam" id="PF25150"/>
    </source>
</evidence>
<reference evidence="5 6" key="1">
    <citation type="submission" date="2015-07" db="EMBL/GenBank/DDBJ databases">
        <title>The genome of Habropoda laboriosa.</title>
        <authorList>
            <person name="Pan H."/>
            <person name="Kapheim K."/>
        </authorList>
    </citation>
    <scope>NUCLEOTIDE SEQUENCE [LARGE SCALE GENOMIC DNA]</scope>
    <source>
        <strain evidence="5">0110345459</strain>
    </source>
</reference>
<dbReference type="PANTHER" id="PTHR14387">
    <property type="entry name" value="THADA/DEATH RECEPTOR INTERACTING PROTEIN"/>
    <property type="match status" value="1"/>
</dbReference>
<accession>A0A0L7RIE5</accession>
<evidence type="ECO:0000259" key="2">
    <source>
        <dbReference type="Pfam" id="PF10350"/>
    </source>
</evidence>
<evidence type="ECO:0000313" key="6">
    <source>
        <dbReference type="Proteomes" id="UP000053825"/>
    </source>
</evidence>
<dbReference type="InterPro" id="IPR056842">
    <property type="entry name" value="THADA-like_TPR_C"/>
</dbReference>
<organism evidence="5 6">
    <name type="scientific">Habropoda laboriosa</name>
    <dbReference type="NCBI Taxonomy" id="597456"/>
    <lineage>
        <taxon>Eukaryota</taxon>
        <taxon>Metazoa</taxon>
        <taxon>Ecdysozoa</taxon>
        <taxon>Arthropoda</taxon>
        <taxon>Hexapoda</taxon>
        <taxon>Insecta</taxon>
        <taxon>Pterygota</taxon>
        <taxon>Neoptera</taxon>
        <taxon>Endopterygota</taxon>
        <taxon>Hymenoptera</taxon>
        <taxon>Apocrita</taxon>
        <taxon>Aculeata</taxon>
        <taxon>Apoidea</taxon>
        <taxon>Anthophila</taxon>
        <taxon>Apidae</taxon>
        <taxon>Habropoda</taxon>
    </lineage>
</organism>
<evidence type="ECO:0000256" key="1">
    <source>
        <dbReference type="ARBA" id="ARBA00022694"/>
    </source>
</evidence>
<dbReference type="Pfam" id="PF10350">
    <property type="entry name" value="DUF2428"/>
    <property type="match status" value="1"/>
</dbReference>
<dbReference type="InterPro" id="IPR019442">
    <property type="entry name" value="THADA/TRM732_DUF2428"/>
</dbReference>
<dbReference type="Pfam" id="PF25151">
    <property type="entry name" value="TPR_Trm732_C"/>
    <property type="match status" value="1"/>
</dbReference>
<gene>
    <name evidence="5" type="ORF">WH47_03589</name>
</gene>
<name>A0A0L7RIE5_9HYME</name>
<proteinExistence type="predicted"/>
<sequence>MFTPQEIKKQLKELLVLKRSGELDSEEKIFNSNDEYWRDSVTYSCLEHYVYHHDEEIKLNTLALVVESRKSTLKFKSKELDIVVLFLQVNFKEKLEFVPLIKKALKRMKDSLAVVRRQCMQEEKIRDNYKKTCSPSEVKQEILDASYKISSILQNEIDMYCNVFQSIRNMCICSPDATYNRRKSSLQILLLMKDFLDNEFKHICWKAEQVEALFDLMLLDTYEGNKEMAFNLIKSVEPSLLQLDNESRVCDIITVAIELGNRIRPIDSITAASMLKVSMLSPIVKNVLENQLGITRCSEDITEAPLLQLILILLEKLKESLTLAKQNIVKTVTKHSLYGYLFCIRNLLQECNLKSVEKEQLWQNTIAELISACFQFSHAVSLIVNNSSPEGHLPMDLNIKTINEICDSVPEKQIVTPQMVLLCSWRTIKEVSLLFGLLATEAPICEDNPSVGLLNEEQIIRIGEHLVSLLTETKHRGAFEQAHIGFNQLCTRLWRLNKTSLNQLPKLWLHQIMTAITGIKENSKLCATRRSAGVPFMIQALLSTEPRQHKDTKTTTFDCVMKILLGLTQLESENVWDEVKELMYSNSVFTEYKNLCTPLNAQVTEIKTHALNVLRGIFRHSHLAEVVNNYVEDGLIAAFKSYDASTWAERNAATLLFSALIIRIFGVQRTKDHINLTTDNKMNYRVFFEKYPNLLLFILEELQTFVGMEDTLIKSNVQSILLLLSRLYQSHNSEPSDVPLKVHSNDLIHLVIQCGKSAIFETRKLAARALVPLLTEDSVGCTLKKVVENIMFAQENRLTLNLVHGYMLQVHEILKYFNFKSFESLDIGWNEFFKKTIWMLENLEQRNSKPPCFLLAEVYVKVCSEICKTDKTYLMQQCSTLNMLVSHLLHEKLKQGPARELYKLSAMEFVRSIARETSLIHQCILIKIYLHNLTVSETQIIAWSNVIEIINEVKYNDVSVSLLDYAADQIRDSIEYFHTYSPELQDAIFDFLYNSLIYLDQIESSDVTRKIDICKFVLNNIRLNDNKHFYYERDCYRRLLGKSYVTLSSLQQNEGKISLECTCDVLYYLCDYLWIATLSGDFRRSVFEIMQDLFLACYKRDDDQHVKVQWWSTVLQLLLDNNRNVRHEAFLLIDHVPVHCTLSNNVSHLNLLLSKFYEWNVRSKNPEFMCVAIFYWSIALLCYDTDYEMDDTDVFNKCINYDFFEPVEVSKTCAEFIIKNMKRHIDVVLGDDAIDWINAILNVEFQTSITFRTLVKSYEIYVPAIENKLQDILNPTYKSKLLQVLAYKEYKKIF</sequence>
<dbReference type="OrthoDB" id="73997at2759"/>
<dbReference type="InterPro" id="IPR056843">
    <property type="entry name" value="THADA-like_TPR"/>
</dbReference>